<evidence type="ECO:0000313" key="2">
    <source>
        <dbReference type="EMBL" id="WGH94240.1"/>
    </source>
</evidence>
<keyword evidence="1" id="KW-0812">Transmembrane</keyword>
<dbReference type="AlphaFoldDB" id="A0AAJ6AQC9"/>
<accession>A0AAJ6AQC9</accession>
<dbReference type="Proteomes" id="UP001224674">
    <property type="component" value="Chromosome"/>
</dbReference>
<organism evidence="2 3">
    <name type="scientific">Auritidibacter ignavus</name>
    <dbReference type="NCBI Taxonomy" id="678932"/>
    <lineage>
        <taxon>Bacteria</taxon>
        <taxon>Bacillati</taxon>
        <taxon>Actinomycetota</taxon>
        <taxon>Actinomycetes</taxon>
        <taxon>Micrococcales</taxon>
        <taxon>Micrococcaceae</taxon>
        <taxon>Auritidibacter</taxon>
    </lineage>
</organism>
<dbReference type="EMBL" id="CP122566">
    <property type="protein sequence ID" value="WGH94240.1"/>
    <property type="molecule type" value="Genomic_DNA"/>
</dbReference>
<evidence type="ECO:0000313" key="3">
    <source>
        <dbReference type="Proteomes" id="UP001224674"/>
    </source>
</evidence>
<keyword evidence="3" id="KW-1185">Reference proteome</keyword>
<protein>
    <submittedName>
        <fullName evidence="2">Uncharacterized protein</fullName>
    </submittedName>
</protein>
<proteinExistence type="predicted"/>
<name>A0AAJ6AQC9_9MICC</name>
<feature type="transmembrane region" description="Helical" evidence="1">
    <location>
        <begin position="7"/>
        <end position="31"/>
    </location>
</feature>
<sequence length="55" mass="5895">MQKNKLLIYGPLGVGALALFSLMALLLYLFIFGTLLGHNVSSLDGDGPQWPFATA</sequence>
<keyword evidence="1" id="KW-1133">Transmembrane helix</keyword>
<gene>
    <name evidence="2" type="ORF">QDX21_05480</name>
</gene>
<dbReference type="RefSeq" id="WP_279675321.1">
    <property type="nucleotide sequence ID" value="NZ_CP122566.1"/>
</dbReference>
<reference evidence="2 3" key="1">
    <citation type="submission" date="2023-03" db="EMBL/GenBank/DDBJ databases">
        <title>Complete genome sequences of several Auritidibacter ignavus strains isolated from ear infections.</title>
        <authorList>
            <person name="Baehr T."/>
            <person name="Baumhoegger A.M."/>
        </authorList>
    </citation>
    <scope>NUCLEOTIDE SEQUENCE [LARGE SCALE GENOMIC DNA]</scope>
    <source>
        <strain evidence="2 3">BABAE-6</strain>
    </source>
</reference>
<keyword evidence="1" id="KW-0472">Membrane</keyword>
<evidence type="ECO:0000256" key="1">
    <source>
        <dbReference type="SAM" id="Phobius"/>
    </source>
</evidence>